<reference evidence="1" key="1">
    <citation type="submission" date="2018-05" db="EMBL/GenBank/DDBJ databases">
        <authorList>
            <person name="Lanie J.A."/>
            <person name="Ng W.-L."/>
            <person name="Kazmierczak K.M."/>
            <person name="Andrzejewski T.M."/>
            <person name="Davidsen T.M."/>
            <person name="Wayne K.J."/>
            <person name="Tettelin H."/>
            <person name="Glass J.I."/>
            <person name="Rusch D."/>
            <person name="Podicherti R."/>
            <person name="Tsui H.-C.T."/>
            <person name="Winkler M.E."/>
        </authorList>
    </citation>
    <scope>NUCLEOTIDE SEQUENCE</scope>
</reference>
<dbReference type="EMBL" id="UINC01159810">
    <property type="protein sequence ID" value="SVD58102.1"/>
    <property type="molecule type" value="Genomic_DNA"/>
</dbReference>
<protein>
    <submittedName>
        <fullName evidence="1">Uncharacterized protein</fullName>
    </submittedName>
</protein>
<name>A0A382WH53_9ZZZZ</name>
<evidence type="ECO:0000313" key="1">
    <source>
        <dbReference type="EMBL" id="SVD58102.1"/>
    </source>
</evidence>
<gene>
    <name evidence="1" type="ORF">METZ01_LOCUS410956</name>
</gene>
<proteinExistence type="predicted"/>
<feature type="non-terminal residue" evidence="1">
    <location>
        <position position="46"/>
    </location>
</feature>
<organism evidence="1">
    <name type="scientific">marine metagenome</name>
    <dbReference type="NCBI Taxonomy" id="408172"/>
    <lineage>
        <taxon>unclassified sequences</taxon>
        <taxon>metagenomes</taxon>
        <taxon>ecological metagenomes</taxon>
    </lineage>
</organism>
<sequence length="46" mass="5460">MAEHCSGTLRETDARVQPAVKQVYQQIYSYDGQPYYHNDRLYHDVI</sequence>
<accession>A0A382WH53</accession>
<dbReference type="AlphaFoldDB" id="A0A382WH53"/>